<evidence type="ECO:0000313" key="3">
    <source>
        <dbReference type="Proteomes" id="UP000465622"/>
    </source>
</evidence>
<accession>A0AAI8XNU2</accession>
<organism evidence="2 4">
    <name type="scientific">Mycolicibacterium mageritense</name>
    <name type="common">Mycobacterium mageritense</name>
    <dbReference type="NCBI Taxonomy" id="53462"/>
    <lineage>
        <taxon>Bacteria</taxon>
        <taxon>Bacillati</taxon>
        <taxon>Actinomycetota</taxon>
        <taxon>Actinomycetes</taxon>
        <taxon>Mycobacteriales</taxon>
        <taxon>Mycobacteriaceae</taxon>
        <taxon>Mycolicibacterium</taxon>
    </lineage>
</organism>
<evidence type="ECO:0000313" key="2">
    <source>
        <dbReference type="EMBL" id="BDY29336.1"/>
    </source>
</evidence>
<dbReference type="EMBL" id="AP022567">
    <property type="protein sequence ID" value="BBX34356.1"/>
    <property type="molecule type" value="Genomic_DNA"/>
</dbReference>
<keyword evidence="3" id="KW-1185">Reference proteome</keyword>
<dbReference type="SUPFAM" id="SSF48452">
    <property type="entry name" value="TPR-like"/>
    <property type="match status" value="1"/>
</dbReference>
<reference evidence="2" key="3">
    <citation type="submission" date="2023-03" db="EMBL/GenBank/DDBJ databases">
        <title>Draft genome sequence of a Mycolicibacterium mageritense strain H4_3_1 isolated from a hybrid biological-inorganic system reactor.</title>
        <authorList>
            <person name="Feng X."/>
            <person name="Kazama D."/>
            <person name="Sato K."/>
            <person name="Kobayashi H."/>
        </authorList>
    </citation>
    <scope>NUCLEOTIDE SEQUENCE</scope>
    <source>
        <strain evidence="2">H4_3_1</strain>
    </source>
</reference>
<evidence type="ECO:0008006" key="5">
    <source>
        <dbReference type="Google" id="ProtNLM"/>
    </source>
</evidence>
<gene>
    <name evidence="2" type="ORF">hbim_03274</name>
    <name evidence="1" type="ORF">MMAGJ_36380</name>
</gene>
<dbReference type="EMBL" id="AP027452">
    <property type="protein sequence ID" value="BDY29336.1"/>
    <property type="molecule type" value="Genomic_DNA"/>
</dbReference>
<dbReference type="AlphaFoldDB" id="A0AAI8XNU2"/>
<sequence>MTDVVTTPFATAKPVEVRAVRPQPLGAFPLPLGYMLIPDGDGSDAVRAELLAGRVPQSWPPQMRPHELALAGDRTAALAALTDEQDDVVARYNRFVLDPDSTDPDSLRAVLGEFAVLVDLVLFVVGRADTMPDVSALDGELAAAVLACQASATLDGGDSAAAIALLDQAMAEAAPVSAPLQGMLGSAAGSICRDVGDPSARQRLEQAVRHLDGAEGLRVERAELHLTLGGLLHEQAQDRPELLPSAIPHYHSALQLVLRDEAPLLWAAAHANLATAYLTMPMVEASGQLRLGVAAQSLRSALTVYTKEDHPEQWASVQLNLANSLVYTPSRHQADNLVEAVELYEAVLQSRDRDTDPVGRARVLANQGNALAHLGVFDQARAKLYDARFLFEEAGDHESVRAVRGVLDEISRQRALTRNETEPG</sequence>
<evidence type="ECO:0000313" key="4">
    <source>
        <dbReference type="Proteomes" id="UP001241092"/>
    </source>
</evidence>
<dbReference type="Gene3D" id="1.25.40.10">
    <property type="entry name" value="Tetratricopeptide repeat domain"/>
    <property type="match status" value="2"/>
</dbReference>
<name>A0AAI8XNU2_MYCME</name>
<dbReference type="RefSeq" id="WP_051578518.1">
    <property type="nucleotide sequence ID" value="NZ_AP022567.1"/>
</dbReference>
<proteinExistence type="predicted"/>
<evidence type="ECO:0000313" key="1">
    <source>
        <dbReference type="EMBL" id="BBX34356.1"/>
    </source>
</evidence>
<dbReference type="InterPro" id="IPR011990">
    <property type="entry name" value="TPR-like_helical_dom_sf"/>
</dbReference>
<protein>
    <recommendedName>
        <fullName evidence="5">Tetratricopeptide repeat protein</fullName>
    </recommendedName>
</protein>
<reference evidence="1 3" key="1">
    <citation type="journal article" date="2019" name="Emerg. Microbes Infect.">
        <title>Comprehensive subspecies identification of 175 nontuberculous mycobacteria species based on 7547 genomic profiles.</title>
        <authorList>
            <person name="Matsumoto Y."/>
            <person name="Kinjo T."/>
            <person name="Motooka D."/>
            <person name="Nabeya D."/>
            <person name="Jung N."/>
            <person name="Uechi K."/>
            <person name="Horii T."/>
            <person name="Iida T."/>
            <person name="Fujita J."/>
            <person name="Nakamura S."/>
        </authorList>
    </citation>
    <scope>NUCLEOTIDE SEQUENCE [LARGE SCALE GENOMIC DNA]</scope>
    <source>
        <strain evidence="1 3">JCM 12375</strain>
    </source>
</reference>
<reference evidence="1" key="2">
    <citation type="submission" date="2020-02" db="EMBL/GenBank/DDBJ databases">
        <authorList>
            <person name="Matsumoto Y."/>
            <person name="Motooka D."/>
            <person name="Nakamura S."/>
        </authorList>
    </citation>
    <scope>NUCLEOTIDE SEQUENCE</scope>
    <source>
        <strain evidence="1">JCM 12375</strain>
    </source>
</reference>
<dbReference type="Proteomes" id="UP001241092">
    <property type="component" value="Chromosome"/>
</dbReference>
<dbReference type="Proteomes" id="UP000465622">
    <property type="component" value="Chromosome"/>
</dbReference>